<keyword evidence="1" id="KW-0472">Membrane</keyword>
<dbReference type="PIRSF" id="PIRSF015921">
    <property type="entry name" value="FA_sphinglp_des"/>
    <property type="match status" value="1"/>
</dbReference>
<protein>
    <submittedName>
        <fullName evidence="3">Acyl-CoA desaturase</fullName>
    </submittedName>
</protein>
<feature type="domain" description="Fatty acid desaturase" evidence="2">
    <location>
        <begin position="69"/>
        <end position="341"/>
    </location>
</feature>
<dbReference type="PANTHER" id="PTHR19353:SF19">
    <property type="entry name" value="DELTA(5) FATTY ACID DESATURASE C-RELATED"/>
    <property type="match status" value="1"/>
</dbReference>
<keyword evidence="4" id="KW-1185">Reference proteome</keyword>
<dbReference type="RefSeq" id="WP_071502198.1">
    <property type="nucleotide sequence ID" value="NZ_MORL01000002.1"/>
</dbReference>
<dbReference type="AlphaFoldDB" id="A0A1S2VP44"/>
<reference evidence="3 4" key="1">
    <citation type="submission" date="2016-10" db="EMBL/GenBank/DDBJ databases">
        <title>Arsenicibacter rosenii gen. nov., sp. nov., an efficient arsenic-methylating bacterium isolated from an arsenic-contaminated paddy soil.</title>
        <authorList>
            <person name="Huang K."/>
        </authorList>
    </citation>
    <scope>NUCLEOTIDE SEQUENCE [LARGE SCALE GENOMIC DNA]</scope>
    <source>
        <strain evidence="3 4">SM-1</strain>
    </source>
</reference>
<feature type="transmembrane region" description="Helical" evidence="1">
    <location>
        <begin position="202"/>
        <end position="227"/>
    </location>
</feature>
<feature type="transmembrane region" description="Helical" evidence="1">
    <location>
        <begin position="165"/>
        <end position="181"/>
    </location>
</feature>
<accession>A0A1S2VP44</accession>
<dbReference type="InterPro" id="IPR012171">
    <property type="entry name" value="Fatty_acid_desaturase"/>
</dbReference>
<dbReference type="GO" id="GO:0016717">
    <property type="term" value="F:oxidoreductase activity, acting on paired donors, with oxidation of a pair of donors resulting in the reduction of molecular oxygen to two molecules of water"/>
    <property type="evidence" value="ECO:0007669"/>
    <property type="project" value="TreeGrafter"/>
</dbReference>
<evidence type="ECO:0000313" key="3">
    <source>
        <dbReference type="EMBL" id="OIN60541.1"/>
    </source>
</evidence>
<dbReference type="Pfam" id="PF00487">
    <property type="entry name" value="FA_desaturase"/>
    <property type="match status" value="1"/>
</dbReference>
<feature type="transmembrane region" description="Helical" evidence="1">
    <location>
        <begin position="70"/>
        <end position="90"/>
    </location>
</feature>
<dbReference type="PANTHER" id="PTHR19353">
    <property type="entry name" value="FATTY ACID DESATURASE 2"/>
    <property type="match status" value="1"/>
</dbReference>
<dbReference type="GO" id="GO:0008610">
    <property type="term" value="P:lipid biosynthetic process"/>
    <property type="evidence" value="ECO:0007669"/>
    <property type="project" value="UniProtKB-ARBA"/>
</dbReference>
<keyword evidence="1" id="KW-0812">Transmembrane</keyword>
<dbReference type="Proteomes" id="UP000181790">
    <property type="component" value="Unassembled WGS sequence"/>
</dbReference>
<proteinExistence type="predicted"/>
<dbReference type="EMBL" id="MORL01000002">
    <property type="protein sequence ID" value="OIN60541.1"/>
    <property type="molecule type" value="Genomic_DNA"/>
</dbReference>
<comment type="caution">
    <text evidence="3">The sequence shown here is derived from an EMBL/GenBank/DDBJ whole genome shotgun (WGS) entry which is preliminary data.</text>
</comment>
<dbReference type="CDD" id="cd03506">
    <property type="entry name" value="Delta6-FADS-like"/>
    <property type="match status" value="1"/>
</dbReference>
<keyword evidence="1" id="KW-1133">Transmembrane helix</keyword>
<evidence type="ECO:0000259" key="2">
    <source>
        <dbReference type="Pfam" id="PF00487"/>
    </source>
</evidence>
<gene>
    <name evidence="3" type="ORF">BLX24_06165</name>
</gene>
<feature type="transmembrane region" description="Helical" evidence="1">
    <location>
        <begin position="43"/>
        <end position="63"/>
    </location>
</feature>
<dbReference type="InterPro" id="IPR005804">
    <property type="entry name" value="FA_desaturase_dom"/>
</dbReference>
<evidence type="ECO:0000313" key="4">
    <source>
        <dbReference type="Proteomes" id="UP000181790"/>
    </source>
</evidence>
<evidence type="ECO:0000256" key="1">
    <source>
        <dbReference type="SAM" id="Phobius"/>
    </source>
</evidence>
<sequence>MSNAPLNVKFLNREKSGFFSVLRNRVDAHFQQHTLAKTGGQPMVLKAVFMLCLYLIPYGLILSNQLSAPVMLLCTVIMGFGIAGVGMAVMHDANHGSFSENNRLNQLFSASLFLLGGNVYNWRIQHNLNHHTYTNIDQLDEDITGKPFLRLSTCQRYQFFHRYQHLYAFLLYTMMTLSFLVKDIRQVRTYRKQSTSKHNKPFPLNEVLILIAGKLFYIAFVCVLPLWLTNITFGQWLIGYLVMNAIAGLILSLVFQVAHLVEGIDEPVLNQQGCIENAWAIHQLESTANFKSSKAFSWFIGGLDHQIEHHLFPTISHVHYPAIAPIVKATAEQFGLTYHQKPSFLGAIYAHTRMLKQLGSR</sequence>
<dbReference type="GO" id="GO:0016020">
    <property type="term" value="C:membrane"/>
    <property type="evidence" value="ECO:0007669"/>
    <property type="project" value="TreeGrafter"/>
</dbReference>
<dbReference type="OrthoDB" id="104711at2"/>
<name>A0A1S2VP44_9BACT</name>
<organism evidence="3 4">
    <name type="scientific">Arsenicibacter rosenii</name>
    <dbReference type="NCBI Taxonomy" id="1750698"/>
    <lineage>
        <taxon>Bacteria</taxon>
        <taxon>Pseudomonadati</taxon>
        <taxon>Bacteroidota</taxon>
        <taxon>Cytophagia</taxon>
        <taxon>Cytophagales</taxon>
        <taxon>Spirosomataceae</taxon>
        <taxon>Arsenicibacter</taxon>
    </lineage>
</organism>
<feature type="transmembrane region" description="Helical" evidence="1">
    <location>
        <begin position="233"/>
        <end position="255"/>
    </location>
</feature>